<reference evidence="4" key="2">
    <citation type="submission" date="2023-02" db="EMBL/GenBank/DDBJ databases">
        <authorList>
            <consortium name="DOE Joint Genome Institute"/>
            <person name="Mondo S.J."/>
            <person name="Chang Y."/>
            <person name="Wang Y."/>
            <person name="Ahrendt S."/>
            <person name="Andreopoulos W."/>
            <person name="Barry K."/>
            <person name="Beard J."/>
            <person name="Benny G.L."/>
            <person name="Blankenship S."/>
            <person name="Bonito G."/>
            <person name="Cuomo C."/>
            <person name="Desiro A."/>
            <person name="Gervers K.A."/>
            <person name="Hundley H."/>
            <person name="Kuo A."/>
            <person name="LaButti K."/>
            <person name="Lang B.F."/>
            <person name="Lipzen A."/>
            <person name="O'Donnell K."/>
            <person name="Pangilinan J."/>
            <person name="Reynolds N."/>
            <person name="Sandor L."/>
            <person name="Smith M.W."/>
            <person name="Tsang A."/>
            <person name="Grigoriev I.V."/>
            <person name="Stajich J.E."/>
            <person name="Spatafora J.W."/>
        </authorList>
    </citation>
    <scope>NUCLEOTIDE SEQUENCE</scope>
    <source>
        <strain evidence="4">RSA 2281</strain>
    </source>
</reference>
<name>A0AAD5PCJ5_9FUNG</name>
<dbReference type="Gene3D" id="2.60.120.200">
    <property type="match status" value="1"/>
</dbReference>
<keyword evidence="5" id="KW-1185">Reference proteome</keyword>
<keyword evidence="3" id="KW-0472">Membrane</keyword>
<feature type="transmembrane region" description="Helical" evidence="3">
    <location>
        <begin position="41"/>
        <end position="60"/>
    </location>
</feature>
<proteinExistence type="inferred from homology"/>
<dbReference type="InterPro" id="IPR007577">
    <property type="entry name" value="GlycoTrfase_DXD_sugar-bd_CS"/>
</dbReference>
<keyword evidence="3" id="KW-1133">Transmembrane helix</keyword>
<gene>
    <name evidence="4" type="ORF">BDA99DRAFT_515302</name>
</gene>
<evidence type="ECO:0000256" key="3">
    <source>
        <dbReference type="SAM" id="Phobius"/>
    </source>
</evidence>
<evidence type="ECO:0000256" key="2">
    <source>
        <dbReference type="SAM" id="MobiDB-lite"/>
    </source>
</evidence>
<dbReference type="AlphaFoldDB" id="A0AAD5PCJ5"/>
<dbReference type="Gene3D" id="3.90.550.20">
    <property type="match status" value="1"/>
</dbReference>
<dbReference type="Pfam" id="PF04488">
    <property type="entry name" value="Gly_transf_sug"/>
    <property type="match status" value="1"/>
</dbReference>
<feature type="region of interest" description="Disordered" evidence="2">
    <location>
        <begin position="537"/>
        <end position="566"/>
    </location>
</feature>
<protein>
    <recommendedName>
        <fullName evidence="6">Glycosyltransferase family 32 protein</fullName>
    </recommendedName>
</protein>
<dbReference type="PANTHER" id="PTHR46830">
    <property type="entry name" value="TRANSFERASE, PUTATIVE-RELATED"/>
    <property type="match status" value="1"/>
</dbReference>
<evidence type="ECO:0000313" key="4">
    <source>
        <dbReference type="EMBL" id="KAI9258130.1"/>
    </source>
</evidence>
<organism evidence="4 5">
    <name type="scientific">Phascolomyces articulosus</name>
    <dbReference type="NCBI Taxonomy" id="60185"/>
    <lineage>
        <taxon>Eukaryota</taxon>
        <taxon>Fungi</taxon>
        <taxon>Fungi incertae sedis</taxon>
        <taxon>Mucoromycota</taxon>
        <taxon>Mucoromycotina</taxon>
        <taxon>Mucoromycetes</taxon>
        <taxon>Mucorales</taxon>
        <taxon>Lichtheimiaceae</taxon>
        <taxon>Phascolomyces</taxon>
    </lineage>
</organism>
<dbReference type="SUPFAM" id="SSF53448">
    <property type="entry name" value="Nucleotide-diphospho-sugar transferases"/>
    <property type="match status" value="1"/>
</dbReference>
<comment type="caution">
    <text evidence="4">The sequence shown here is derived from an EMBL/GenBank/DDBJ whole genome shotgun (WGS) entry which is preliminary data.</text>
</comment>
<dbReference type="InterPro" id="IPR013320">
    <property type="entry name" value="ConA-like_dom_sf"/>
</dbReference>
<feature type="compositionally biased region" description="Basic and acidic residues" evidence="2">
    <location>
        <begin position="537"/>
        <end position="546"/>
    </location>
</feature>
<sequence length="715" mass="82599">MPPSTPFTPRRPSSRLPFYHPYTKSNSPLASPTKRYLTKRWLLRCLVALFFLYLITRPFAFRRGQLLDTSFPELSIAKNTRIQHVTTSKTTAERIPKIVHFIHGLKGPDPTLDLAHYIAIKAAHDVIQPDIIYLHYHYEPVGELFERARPMLTLRKVPLIDNIFGRPIHHFAHRADVVRLEALRDFGGIYFDLDLFALKPIDHLLDHEFVMGQEGKDGSVGLCNAMMMSRPNSRFIQRYYASYATFDLDEWNYHSVILPGKLAPHFPDEITILGYKAFFWPLWDSVGLRTAYLEKSYDYHDNLGTHIWESPSKKHLMKDATIDTILNVDNSLYCKVRPFLLDGKPDPRPEACRILEHTERADQLVGHWPLEQNGIPETNPMRADDISGNQVSGLIRNGYYGNDGVHLTGDDSYIFLGVPTNTSFHSLTVSWWMKPFNDKENGTAVVVQTDRAKIYVQTQAITKLLPPKTTSTASDSFMDPVSLDLNTVILEDDWAWRHQSDMFVPANPFPINNDDKYHHFVLVIDTDPKISLRQWLEEQQERRDPEGAASNNKRKNKKKEKYQQQLEQEEEIMKKKDSIHPELALYMDGHAIASSAHWKIPKAYGQYVRGVWFGSSEPEHSNYQDPWDTTQSLKAAYRDIRIWERPLSLQEIQALAPPSFANAPFQDNKMTQEQQEQQEREGGNEWQTSSLEEEGTGVEEQEEEDGIYNVFIMWK</sequence>
<dbReference type="SUPFAM" id="SSF49899">
    <property type="entry name" value="Concanavalin A-like lectins/glucanases"/>
    <property type="match status" value="1"/>
</dbReference>
<evidence type="ECO:0000256" key="1">
    <source>
        <dbReference type="ARBA" id="ARBA00009003"/>
    </source>
</evidence>
<feature type="region of interest" description="Disordered" evidence="2">
    <location>
        <begin position="660"/>
        <end position="704"/>
    </location>
</feature>
<keyword evidence="3" id="KW-0812">Transmembrane</keyword>
<dbReference type="Proteomes" id="UP001209540">
    <property type="component" value="Unassembled WGS sequence"/>
</dbReference>
<reference evidence="4" key="1">
    <citation type="journal article" date="2022" name="IScience">
        <title>Evolution of zygomycete secretomes and the origins of terrestrial fungal ecologies.</title>
        <authorList>
            <person name="Chang Y."/>
            <person name="Wang Y."/>
            <person name="Mondo S."/>
            <person name="Ahrendt S."/>
            <person name="Andreopoulos W."/>
            <person name="Barry K."/>
            <person name="Beard J."/>
            <person name="Benny G.L."/>
            <person name="Blankenship S."/>
            <person name="Bonito G."/>
            <person name="Cuomo C."/>
            <person name="Desiro A."/>
            <person name="Gervers K.A."/>
            <person name="Hundley H."/>
            <person name="Kuo A."/>
            <person name="LaButti K."/>
            <person name="Lang B.F."/>
            <person name="Lipzen A."/>
            <person name="O'Donnell K."/>
            <person name="Pangilinan J."/>
            <person name="Reynolds N."/>
            <person name="Sandor L."/>
            <person name="Smith M.E."/>
            <person name="Tsang A."/>
            <person name="Grigoriev I.V."/>
            <person name="Stajich J.E."/>
            <person name="Spatafora J.W."/>
        </authorList>
    </citation>
    <scope>NUCLEOTIDE SEQUENCE</scope>
    <source>
        <strain evidence="4">RSA 2281</strain>
    </source>
</reference>
<evidence type="ECO:0008006" key="6">
    <source>
        <dbReference type="Google" id="ProtNLM"/>
    </source>
</evidence>
<dbReference type="EMBL" id="JAIXMP010000019">
    <property type="protein sequence ID" value="KAI9258130.1"/>
    <property type="molecule type" value="Genomic_DNA"/>
</dbReference>
<feature type="compositionally biased region" description="Acidic residues" evidence="2">
    <location>
        <begin position="691"/>
        <end position="704"/>
    </location>
</feature>
<evidence type="ECO:0000313" key="5">
    <source>
        <dbReference type="Proteomes" id="UP001209540"/>
    </source>
</evidence>
<dbReference type="PANTHER" id="PTHR46830:SF2">
    <property type="entry name" value="ALPHA-1,4-N-ACETYLGLUCOSAMINYLTRANSFERASE"/>
    <property type="match status" value="1"/>
</dbReference>
<dbReference type="InterPro" id="IPR029044">
    <property type="entry name" value="Nucleotide-diphossugar_trans"/>
</dbReference>
<accession>A0AAD5PCJ5</accession>
<comment type="similarity">
    <text evidence="1">Belongs to the glycosyltransferase 32 family.</text>
</comment>